<dbReference type="InterPro" id="IPR013783">
    <property type="entry name" value="Ig-like_fold"/>
</dbReference>
<evidence type="ECO:0000256" key="1">
    <source>
        <dbReference type="SAM" id="SignalP"/>
    </source>
</evidence>
<dbReference type="Gene3D" id="2.60.40.10">
    <property type="entry name" value="Immunoglobulins"/>
    <property type="match status" value="1"/>
</dbReference>
<dbReference type="InterPro" id="IPR046780">
    <property type="entry name" value="aBig_2"/>
</dbReference>
<evidence type="ECO:0000313" key="4">
    <source>
        <dbReference type="Proteomes" id="UP001209076"/>
    </source>
</evidence>
<organism evidence="3 4">
    <name type="scientific">Paracholeplasma vituli</name>
    <dbReference type="NCBI Taxonomy" id="69473"/>
    <lineage>
        <taxon>Bacteria</taxon>
        <taxon>Bacillati</taxon>
        <taxon>Mycoplasmatota</taxon>
        <taxon>Mollicutes</taxon>
        <taxon>Acholeplasmatales</taxon>
        <taxon>Acholeplasmataceae</taxon>
        <taxon>Paracholeplasma</taxon>
    </lineage>
</organism>
<feature type="domain" description="Atrophied bacterial Ig" evidence="2">
    <location>
        <begin position="35"/>
        <end position="118"/>
    </location>
</feature>
<feature type="signal peptide" evidence="1">
    <location>
        <begin position="1"/>
        <end position="24"/>
    </location>
</feature>
<keyword evidence="4" id="KW-1185">Reference proteome</keyword>
<dbReference type="RefSeq" id="WP_262095491.1">
    <property type="nucleotide sequence ID" value="NZ_JAOEGN010000002.1"/>
</dbReference>
<comment type="caution">
    <text evidence="3">The sequence shown here is derived from an EMBL/GenBank/DDBJ whole genome shotgun (WGS) entry which is preliminary data.</text>
</comment>
<dbReference type="EMBL" id="JAOEGN010000002">
    <property type="protein sequence ID" value="MCU0104268.1"/>
    <property type="molecule type" value="Genomic_DNA"/>
</dbReference>
<name>A0ABT2PU45_9MOLU</name>
<accession>A0ABT2PU45</accession>
<sequence length="764" mass="83299">MKQFRIAKSFFALVLMVVAVFGLAACVQKSDQAFVDEAFDSLNVTFQSGDSATSVTKNLTLPGTVGDVKVTWKSSQANIISITGVVTRGNSDQTVTLTATLSYGEAKKDKTFEVKVIAALDTVAPAFMNTINGKLAAAEHLETVEIDLMEGIVARDNRDGYDVVITYDDSAYDKDAAGEYVIVYTAEDKSGNKTNTERIIRVIDALDVTVDAAVIGNKWVPYIYNDDNAFKNNGTYGAAFRTQDILHVMSKEFFVAQVAEHGSEYPTNNNLPLLPYGSLIVTDKDFNIIHARFQTGVYLQMDVVDGVTTTTHTTLNWNREGVAGGDLFYEVADLIPADGYIMFLSAVAPQSARIFLVSNLFYTGYTGGAVTKDFQDIFELTDIELDLVEDFRVLIKMPDPINTPEIELNRHTLSWDAIPGALNYQLFVDGVAFGDPITATSVDLSKLALELSTNDGYEITVVANTQDQFKYSSSQPSNVITYKKVEIQNLSAPVIAADTENVELLKWEAVEGTDFYEIYVQVTATVNVLVGTSKTNSFDTSVVRERFNGYNGYIVKGIGLATHTDSSFSNKVFINQVTTTQITIGNVKTTAMVMTAEAYFLKRNGGFNNTYESYVFVITGTYEYTGAMTEATSVIALLDSQGKVKFVRNILATATHAATYTPEKGWFHDPGYASQTAQLANIREYLAAGDVMIIGKQLGSTLQVQVGENAPVVGNAREIAAYAFIVEWATFPTAASGTAGWRGDMSTFKDAKTITVTIGTPAIK</sequence>
<protein>
    <recommendedName>
        <fullName evidence="2">Atrophied bacterial Ig domain-containing protein</fullName>
    </recommendedName>
</protein>
<feature type="chain" id="PRO_5045288003" description="Atrophied bacterial Ig domain-containing protein" evidence="1">
    <location>
        <begin position="25"/>
        <end position="764"/>
    </location>
</feature>
<reference evidence="4" key="1">
    <citation type="submission" date="2023-07" db="EMBL/GenBank/DDBJ databases">
        <title>Novel Mycoplasma species identified in domestic and wild animals.</title>
        <authorList>
            <person name="Volokhov D.V."/>
            <person name="Furtak V.A."/>
            <person name="Zagorodnyaya T.A."/>
        </authorList>
    </citation>
    <scope>NUCLEOTIDE SEQUENCE [LARGE SCALE GENOMIC DNA]</scope>
    <source>
        <strain evidence="4">92-19</strain>
    </source>
</reference>
<evidence type="ECO:0000259" key="2">
    <source>
        <dbReference type="Pfam" id="PF20578"/>
    </source>
</evidence>
<keyword evidence="1" id="KW-0732">Signal</keyword>
<dbReference type="Proteomes" id="UP001209076">
    <property type="component" value="Unassembled WGS sequence"/>
</dbReference>
<proteinExistence type="predicted"/>
<dbReference type="PROSITE" id="PS51257">
    <property type="entry name" value="PROKAR_LIPOPROTEIN"/>
    <property type="match status" value="1"/>
</dbReference>
<gene>
    <name evidence="3" type="ORF">N7603_01205</name>
</gene>
<evidence type="ECO:0000313" key="3">
    <source>
        <dbReference type="EMBL" id="MCU0104268.1"/>
    </source>
</evidence>
<dbReference type="Pfam" id="PF20578">
    <property type="entry name" value="aBig_2"/>
    <property type="match status" value="1"/>
</dbReference>